<keyword evidence="5" id="KW-0539">Nucleus</keyword>
<comment type="caution">
    <text evidence="9">The sequence shown here is derived from an EMBL/GenBank/DDBJ whole genome shotgun (WGS) entry which is preliminary data.</text>
</comment>
<dbReference type="SMART" id="SM00338">
    <property type="entry name" value="BRLZ"/>
    <property type="match status" value="1"/>
</dbReference>
<dbReference type="AlphaFoldDB" id="A0A553NT12"/>
<feature type="compositionally biased region" description="Polar residues" evidence="7">
    <location>
        <begin position="590"/>
        <end position="600"/>
    </location>
</feature>
<dbReference type="STRING" id="6832.A0A553NT12"/>
<dbReference type="InterPro" id="IPR008917">
    <property type="entry name" value="TF_DNA-bd_sf"/>
</dbReference>
<dbReference type="PANTHER" id="PTHR24411">
    <property type="entry name" value="NUCLEAR FACTOR ERYTHROID 2-RELATED FACTOR"/>
    <property type="match status" value="1"/>
</dbReference>
<feature type="compositionally biased region" description="Polar residues" evidence="7">
    <location>
        <begin position="469"/>
        <end position="482"/>
    </location>
</feature>
<keyword evidence="1" id="KW-0805">Transcription regulation</keyword>
<feature type="coiled-coil region" evidence="6">
    <location>
        <begin position="803"/>
        <end position="837"/>
    </location>
</feature>
<feature type="compositionally biased region" description="Polar residues" evidence="7">
    <location>
        <begin position="903"/>
        <end position="931"/>
    </location>
</feature>
<dbReference type="PANTHER" id="PTHR24411:SF55">
    <property type="entry name" value="SEGMENTATION PROTEIN CAP'N'COLLAR"/>
    <property type="match status" value="1"/>
</dbReference>
<sequence length="931" mass="101353">MTSASVLTWATSRQEFRPLSAYNWTLMNTSSVMEDVKSPEMTVPDEGRPVLNPTKTRGKRKGPLLKVLSSSLSRSSTTASPPSPVKITHSSLPAVISHPLPRPKVPNQEPADFLATGKDIGKEPTDRHNNNNEERDINVEDDESNSAADDDQPEDLSVRKRDQQCQTEIPYDVKREILASIMDQGLARGVLATLISNRPRLKADTDVNTTPTVEVEPLNPKPEGSIAPSPSTSKSSVVDDPKGTSDIRLKELYLTTLNFLLLRTRKLLQSSSSSSSSSSISTPTSVDGASLLRSRSLQESVSGSRLQPVCVSSKSKREKCTNQGLCPGTQQLPLSPSHQTRVPRLSLEDLLRTSHPEGLLRNVSLNQGFSQAHTLNDSFPLPGSGDQSSNSDLAFGASNLANLTSTANTQTTAEGQSAGEAPFGITDTEIIKEIFNVFGGRDLHEVENEFDSLLKQQPPQEGATERESCVSNPQRDNPPTWSRWTHDILANCSSRGLCEPTHELSHGPSRVVVVNSGVSSPRTTPCLTENTPTTTVTATATNTKGHSYHDPGPRDWAPIDGSSTSFSSAKSGNSSSLSTNNGRQQHRNDLSASSSTTAQGSIRHESLGEDPYCNGSVTPTFDNGSMTPSPYAAAMLSAATIPGYSGYNPYLAAATGRYPPTAATPYTPLMNHSYAAVAAAASLTPSQSTTLGASSSSGAMALDDLDSASHTSGKSSMSKDFNFDPSSIKQEPEEFSSSSCGSGIGRSRQCRDEKKARELGVTFSIDDIINLPMDEFNDMLSRQELTEEQLNLCRDIRRRGKNKVAAQNCRKRKIDQIAQLEEEVHRARTRKQNLLMERETLFRQRDEWRSKLMGVEEDILSEMGRNTKEFRLDFGAPDVRILRRDELMVGRQSSAVDHLETNRYAQTGPNSSADTSQHPNFNWKSDSNQHS</sequence>
<feature type="compositionally biased region" description="Low complexity" evidence="7">
    <location>
        <begin position="517"/>
        <end position="543"/>
    </location>
</feature>
<dbReference type="PROSITE" id="PS50217">
    <property type="entry name" value="BZIP"/>
    <property type="match status" value="1"/>
</dbReference>
<keyword evidence="2" id="KW-0238">DNA-binding</keyword>
<feature type="domain" description="BZIP" evidence="8">
    <location>
        <begin position="794"/>
        <end position="855"/>
    </location>
</feature>
<proteinExistence type="predicted"/>
<feature type="compositionally biased region" description="Low complexity" evidence="7">
    <location>
        <begin position="64"/>
        <end position="80"/>
    </location>
</feature>
<dbReference type="GO" id="GO:0000978">
    <property type="term" value="F:RNA polymerase II cis-regulatory region sequence-specific DNA binding"/>
    <property type="evidence" value="ECO:0007669"/>
    <property type="project" value="InterPro"/>
</dbReference>
<dbReference type="InterPro" id="IPR004826">
    <property type="entry name" value="bZIP_Maf"/>
</dbReference>
<dbReference type="EMBL" id="VCGU01000010">
    <property type="protein sequence ID" value="TRY68567.1"/>
    <property type="molecule type" value="Genomic_DNA"/>
</dbReference>
<dbReference type="InterPro" id="IPR047167">
    <property type="entry name" value="NFE2-like"/>
</dbReference>
<evidence type="ECO:0000256" key="4">
    <source>
        <dbReference type="ARBA" id="ARBA00023163"/>
    </source>
</evidence>
<dbReference type="Gene3D" id="1.10.880.10">
    <property type="entry name" value="Transcription factor, Skn-1-like, DNA-binding domain"/>
    <property type="match status" value="1"/>
</dbReference>
<dbReference type="SUPFAM" id="SSF47454">
    <property type="entry name" value="A DNA-binding domain in eukaryotic transcription factors"/>
    <property type="match status" value="1"/>
</dbReference>
<feature type="region of interest" description="Disordered" evidence="7">
    <location>
        <begin position="893"/>
        <end position="931"/>
    </location>
</feature>
<name>A0A553NT12_TIGCA</name>
<evidence type="ECO:0000256" key="1">
    <source>
        <dbReference type="ARBA" id="ARBA00023015"/>
    </source>
</evidence>
<evidence type="ECO:0000256" key="6">
    <source>
        <dbReference type="SAM" id="Coils"/>
    </source>
</evidence>
<feature type="region of interest" description="Disordered" evidence="7">
    <location>
        <begin position="726"/>
        <end position="751"/>
    </location>
</feature>
<gene>
    <name evidence="9" type="ORF">TCAL_12068</name>
</gene>
<keyword evidence="3" id="KW-0010">Activator</keyword>
<feature type="region of interest" description="Disordered" evidence="7">
    <location>
        <begin position="203"/>
        <end position="242"/>
    </location>
</feature>
<feature type="compositionally biased region" description="Acidic residues" evidence="7">
    <location>
        <begin position="139"/>
        <end position="154"/>
    </location>
</feature>
<evidence type="ECO:0000313" key="9">
    <source>
        <dbReference type="EMBL" id="TRY68567.1"/>
    </source>
</evidence>
<dbReference type="InterPro" id="IPR004827">
    <property type="entry name" value="bZIP"/>
</dbReference>
<feature type="compositionally biased region" description="Low complexity" evidence="7">
    <location>
        <begin position="736"/>
        <end position="747"/>
    </location>
</feature>
<dbReference type="Proteomes" id="UP000318571">
    <property type="component" value="Chromosome 1"/>
</dbReference>
<protein>
    <recommendedName>
        <fullName evidence="8">BZIP domain-containing protein</fullName>
    </recommendedName>
</protein>
<dbReference type="GO" id="GO:0005634">
    <property type="term" value="C:nucleus"/>
    <property type="evidence" value="ECO:0007669"/>
    <property type="project" value="TreeGrafter"/>
</dbReference>
<keyword evidence="6" id="KW-0175">Coiled coil</keyword>
<evidence type="ECO:0000256" key="2">
    <source>
        <dbReference type="ARBA" id="ARBA00023125"/>
    </source>
</evidence>
<dbReference type="CDD" id="cd14698">
    <property type="entry name" value="bZIP_CNC"/>
    <property type="match status" value="1"/>
</dbReference>
<feature type="region of interest" description="Disordered" evidence="7">
    <location>
        <begin position="455"/>
        <end position="482"/>
    </location>
</feature>
<dbReference type="PROSITE" id="PS00036">
    <property type="entry name" value="BZIP_BASIC"/>
    <property type="match status" value="1"/>
</dbReference>
<reference evidence="9 10" key="1">
    <citation type="journal article" date="2018" name="Nat. Ecol. Evol.">
        <title>Genomic signatures of mitonuclear coevolution across populations of Tigriopus californicus.</title>
        <authorList>
            <person name="Barreto F.S."/>
            <person name="Watson E.T."/>
            <person name="Lima T.G."/>
            <person name="Willett C.S."/>
            <person name="Edmands S."/>
            <person name="Li W."/>
            <person name="Burton R.S."/>
        </authorList>
    </citation>
    <scope>NUCLEOTIDE SEQUENCE [LARGE SCALE GENOMIC DNA]</scope>
    <source>
        <strain evidence="9 10">San Diego</strain>
    </source>
</reference>
<evidence type="ECO:0000313" key="10">
    <source>
        <dbReference type="Proteomes" id="UP000318571"/>
    </source>
</evidence>
<feature type="region of interest" description="Disordered" evidence="7">
    <location>
        <begin position="517"/>
        <end position="616"/>
    </location>
</feature>
<evidence type="ECO:0000256" key="3">
    <source>
        <dbReference type="ARBA" id="ARBA00023159"/>
    </source>
</evidence>
<evidence type="ECO:0000256" key="7">
    <source>
        <dbReference type="SAM" id="MobiDB-lite"/>
    </source>
</evidence>
<dbReference type="Pfam" id="PF03131">
    <property type="entry name" value="bZIP_Maf"/>
    <property type="match status" value="1"/>
</dbReference>
<evidence type="ECO:0000259" key="8">
    <source>
        <dbReference type="PROSITE" id="PS50217"/>
    </source>
</evidence>
<dbReference type="GO" id="GO:0000981">
    <property type="term" value="F:DNA-binding transcription factor activity, RNA polymerase II-specific"/>
    <property type="evidence" value="ECO:0007669"/>
    <property type="project" value="TreeGrafter"/>
</dbReference>
<organism evidence="9 10">
    <name type="scientific">Tigriopus californicus</name>
    <name type="common">Marine copepod</name>
    <dbReference type="NCBI Taxonomy" id="6832"/>
    <lineage>
        <taxon>Eukaryota</taxon>
        <taxon>Metazoa</taxon>
        <taxon>Ecdysozoa</taxon>
        <taxon>Arthropoda</taxon>
        <taxon>Crustacea</taxon>
        <taxon>Multicrustacea</taxon>
        <taxon>Hexanauplia</taxon>
        <taxon>Copepoda</taxon>
        <taxon>Harpacticoida</taxon>
        <taxon>Harpacticidae</taxon>
        <taxon>Tigriopus</taxon>
    </lineage>
</organism>
<feature type="compositionally biased region" description="Basic and acidic residues" evidence="7">
    <location>
        <begin position="119"/>
        <end position="138"/>
    </location>
</feature>
<accession>A0A553NT12</accession>
<keyword evidence="4" id="KW-0804">Transcription</keyword>
<feature type="region of interest" description="Disordered" evidence="7">
    <location>
        <begin position="35"/>
        <end position="163"/>
    </location>
</feature>
<keyword evidence="10" id="KW-1185">Reference proteome</keyword>
<feature type="compositionally biased region" description="Low complexity" evidence="7">
    <location>
        <begin position="562"/>
        <end position="578"/>
    </location>
</feature>
<evidence type="ECO:0000256" key="5">
    <source>
        <dbReference type="ARBA" id="ARBA00023242"/>
    </source>
</evidence>